<dbReference type="SUPFAM" id="SSF56112">
    <property type="entry name" value="Protein kinase-like (PK-like)"/>
    <property type="match status" value="1"/>
</dbReference>
<keyword evidence="5" id="KW-1185">Reference proteome</keyword>
<dbReference type="PROSITE" id="PS00107">
    <property type="entry name" value="PROTEIN_KINASE_ATP"/>
    <property type="match status" value="1"/>
</dbReference>
<dbReference type="SMART" id="SM00220">
    <property type="entry name" value="S_TKc"/>
    <property type="match status" value="1"/>
</dbReference>
<evidence type="ECO:0000256" key="1">
    <source>
        <dbReference type="PROSITE-ProRule" id="PRU10141"/>
    </source>
</evidence>
<feature type="domain" description="Protein kinase" evidence="3">
    <location>
        <begin position="25"/>
        <end position="263"/>
    </location>
</feature>
<proteinExistence type="predicted"/>
<keyword evidence="1" id="KW-0547">Nucleotide-binding</keyword>
<dbReference type="Pfam" id="PF00069">
    <property type="entry name" value="Pkinase"/>
    <property type="match status" value="1"/>
</dbReference>
<keyword evidence="2" id="KW-0472">Membrane</keyword>
<gene>
    <name evidence="4" type="ORF">B1B05_18280</name>
</gene>
<dbReference type="Gene3D" id="1.10.510.10">
    <property type="entry name" value="Transferase(Phosphotransferase) domain 1"/>
    <property type="match status" value="1"/>
</dbReference>
<feature type="transmembrane region" description="Helical" evidence="2">
    <location>
        <begin position="280"/>
        <end position="298"/>
    </location>
</feature>
<comment type="caution">
    <text evidence="4">The sequence shown here is derived from an EMBL/GenBank/DDBJ whole genome shotgun (WGS) entry which is preliminary data.</text>
</comment>
<sequence>MYMMRNQYEVKSGDLIKGKWTGHIWRVEREIGRGANGIVYLVTGVVGQAALKFADSSSVAAETNSLTALERVRGSSPGPFFIEADDAEQGGAVHPFYIMEYIEGPMLHTFMKQKKQEWAIILLIWLLHFLEALHHAGCVMGDLKPENFIVTGDKNKIRAVDVGGITKFGRSVKEYTALYDRAAWQAGTRKAEPSYDLFGAAVLIAALVHRQPVHQALGDREALVRIIQSSAVLQKIAPVLTKALYNEYDQAVTMRKELLYCFAQSSSSPQKTKRKVVLQARWMVYAGAFAAILAFFLLN</sequence>
<dbReference type="PROSITE" id="PS50011">
    <property type="entry name" value="PROTEIN_KINASE_DOM"/>
    <property type="match status" value="1"/>
</dbReference>
<reference evidence="5" key="1">
    <citation type="submission" date="2017-03" db="EMBL/GenBank/DDBJ databases">
        <title>Bacillus sp. V-88(T) DSM27956, whole genome shotgun sequencing project.</title>
        <authorList>
            <person name="Dastager S.G."/>
            <person name="Neurgaonkar P.S."/>
            <person name="Dharne M.S."/>
        </authorList>
    </citation>
    <scope>NUCLEOTIDE SEQUENCE [LARGE SCALE GENOMIC DNA]</scope>
    <source>
        <strain evidence="5">DSM 25145</strain>
    </source>
</reference>
<dbReference type="InterPro" id="IPR000719">
    <property type="entry name" value="Prot_kinase_dom"/>
</dbReference>
<dbReference type="EMBL" id="MWSK01000014">
    <property type="protein sequence ID" value="OXS73649.1"/>
    <property type="molecule type" value="Genomic_DNA"/>
</dbReference>
<feature type="binding site" evidence="1">
    <location>
        <position position="52"/>
    </location>
    <ligand>
        <name>ATP</name>
        <dbReference type="ChEBI" id="CHEBI:30616"/>
    </ligand>
</feature>
<organism evidence="4 5">
    <name type="scientific">Domibacillus enclensis</name>
    <dbReference type="NCBI Taxonomy" id="1017273"/>
    <lineage>
        <taxon>Bacteria</taxon>
        <taxon>Bacillati</taxon>
        <taxon>Bacillota</taxon>
        <taxon>Bacilli</taxon>
        <taxon>Bacillales</taxon>
        <taxon>Bacillaceae</taxon>
        <taxon>Domibacillus</taxon>
    </lineage>
</organism>
<evidence type="ECO:0000259" key="3">
    <source>
        <dbReference type="PROSITE" id="PS50011"/>
    </source>
</evidence>
<evidence type="ECO:0000313" key="5">
    <source>
        <dbReference type="Proteomes" id="UP000215545"/>
    </source>
</evidence>
<dbReference type="InterPro" id="IPR011009">
    <property type="entry name" value="Kinase-like_dom_sf"/>
</dbReference>
<keyword evidence="2" id="KW-1133">Transmembrane helix</keyword>
<accession>A0ABX4E8I6</accession>
<evidence type="ECO:0000256" key="2">
    <source>
        <dbReference type="SAM" id="Phobius"/>
    </source>
</evidence>
<name>A0ABX4E8I6_9BACI</name>
<keyword evidence="1" id="KW-0067">ATP-binding</keyword>
<dbReference type="Proteomes" id="UP000215545">
    <property type="component" value="Unassembled WGS sequence"/>
</dbReference>
<evidence type="ECO:0000313" key="4">
    <source>
        <dbReference type="EMBL" id="OXS73649.1"/>
    </source>
</evidence>
<dbReference type="InterPro" id="IPR017441">
    <property type="entry name" value="Protein_kinase_ATP_BS"/>
</dbReference>
<keyword evidence="2" id="KW-0812">Transmembrane</keyword>
<protein>
    <recommendedName>
        <fullName evidence="3">Protein kinase domain-containing protein</fullName>
    </recommendedName>
</protein>